<gene>
    <name evidence="15" type="ORF">Cvel_25193</name>
</gene>
<evidence type="ECO:0000256" key="13">
    <source>
        <dbReference type="SAM" id="SignalP"/>
    </source>
</evidence>
<evidence type="ECO:0000256" key="7">
    <source>
        <dbReference type="ARBA" id="ARBA00022643"/>
    </source>
</evidence>
<dbReference type="InterPro" id="IPR050074">
    <property type="entry name" value="DHO_dehydrogenase"/>
</dbReference>
<dbReference type="CDD" id="cd04738">
    <property type="entry name" value="DHOD_2_like"/>
    <property type="match status" value="1"/>
</dbReference>
<dbReference type="PROSITE" id="PS00912">
    <property type="entry name" value="DHODEHASE_2"/>
    <property type="match status" value="1"/>
</dbReference>
<evidence type="ECO:0000256" key="3">
    <source>
        <dbReference type="ARBA" id="ARBA00005359"/>
    </source>
</evidence>
<dbReference type="GO" id="GO:0005743">
    <property type="term" value="C:mitochondrial inner membrane"/>
    <property type="evidence" value="ECO:0007669"/>
    <property type="project" value="UniProtKB-SubCell"/>
</dbReference>
<organism evidence="15">
    <name type="scientific">Chromera velia CCMP2878</name>
    <dbReference type="NCBI Taxonomy" id="1169474"/>
    <lineage>
        <taxon>Eukaryota</taxon>
        <taxon>Sar</taxon>
        <taxon>Alveolata</taxon>
        <taxon>Colpodellida</taxon>
        <taxon>Chromeraceae</taxon>
        <taxon>Chromera</taxon>
    </lineage>
</organism>
<evidence type="ECO:0000256" key="11">
    <source>
        <dbReference type="RuleBase" id="RU361255"/>
    </source>
</evidence>
<evidence type="ECO:0000256" key="12">
    <source>
        <dbReference type="SAM" id="MobiDB-lite"/>
    </source>
</evidence>
<comment type="pathway">
    <text evidence="2 11">Pyrimidine metabolism; UMP biosynthesis via de novo pathway; orotate from (S)-dihydroorotate (quinone route): step 1/1.</text>
</comment>
<evidence type="ECO:0000256" key="6">
    <source>
        <dbReference type="ARBA" id="ARBA00022630"/>
    </source>
</evidence>
<feature type="compositionally biased region" description="Basic residues" evidence="12">
    <location>
        <begin position="405"/>
        <end position="415"/>
    </location>
</feature>
<dbReference type="Gene3D" id="3.20.20.70">
    <property type="entry name" value="Aldolase class I"/>
    <property type="match status" value="1"/>
</dbReference>
<evidence type="ECO:0000256" key="2">
    <source>
        <dbReference type="ARBA" id="ARBA00005161"/>
    </source>
</evidence>
<dbReference type="NCBIfam" id="TIGR01036">
    <property type="entry name" value="pyrD_sub2"/>
    <property type="match status" value="1"/>
</dbReference>
<dbReference type="PhylomeDB" id="A0A0G4H932"/>
<dbReference type="GO" id="GO:0006207">
    <property type="term" value="P:'de novo' pyrimidine nucleobase biosynthetic process"/>
    <property type="evidence" value="ECO:0007669"/>
    <property type="project" value="InterPro"/>
</dbReference>
<evidence type="ECO:0000256" key="1">
    <source>
        <dbReference type="ARBA" id="ARBA00004370"/>
    </source>
</evidence>
<dbReference type="NCBIfam" id="NF003652">
    <property type="entry name" value="PRK05286.2-5"/>
    <property type="match status" value="1"/>
</dbReference>
<keyword evidence="9" id="KW-0472">Membrane</keyword>
<feature type="domain" description="Dihydroorotate dehydrogenase catalytic" evidence="14">
    <location>
        <begin position="66"/>
        <end position="374"/>
    </location>
</feature>
<keyword evidence="7 11" id="KW-0288">FMN</keyword>
<keyword evidence="11" id="KW-0496">Mitochondrion</keyword>
<keyword evidence="11" id="KW-0999">Mitochondrion inner membrane</keyword>
<protein>
    <recommendedName>
        <fullName evidence="5 11">Dihydroorotate dehydrogenase (quinone), mitochondrial</fullName>
        <shortName evidence="11">DHOdehase</shortName>
        <ecNumber evidence="4 11">1.3.5.2</ecNumber>
    </recommendedName>
</protein>
<evidence type="ECO:0000256" key="9">
    <source>
        <dbReference type="ARBA" id="ARBA00023136"/>
    </source>
</evidence>
<dbReference type="VEuPathDB" id="CryptoDB:Cvel_25193"/>
<dbReference type="EC" id="1.3.5.2" evidence="4 11"/>
<feature type="chain" id="PRO_5005191719" description="Dihydroorotate dehydrogenase (quinone), mitochondrial" evidence="13">
    <location>
        <begin position="24"/>
        <end position="415"/>
    </location>
</feature>
<accession>A0A0G4H932</accession>
<name>A0A0G4H932_9ALVE</name>
<dbReference type="AlphaFoldDB" id="A0A0G4H932"/>
<dbReference type="PROSITE" id="PS00911">
    <property type="entry name" value="DHODEHASE_1"/>
    <property type="match status" value="1"/>
</dbReference>
<evidence type="ECO:0000313" key="15">
    <source>
        <dbReference type="EMBL" id="CEM40288.1"/>
    </source>
</evidence>
<dbReference type="EMBL" id="CDMZ01002007">
    <property type="protein sequence ID" value="CEM40288.1"/>
    <property type="molecule type" value="Genomic_DNA"/>
</dbReference>
<dbReference type="UniPathway" id="UPA00070">
    <property type="reaction ID" value="UER00946"/>
</dbReference>
<dbReference type="GO" id="GO:0044205">
    <property type="term" value="P:'de novo' UMP biosynthetic process"/>
    <property type="evidence" value="ECO:0007669"/>
    <property type="project" value="UniProtKB-UniPathway"/>
</dbReference>
<comment type="cofactor">
    <cofactor evidence="11">
        <name>FMN</name>
        <dbReference type="ChEBI" id="CHEBI:58210"/>
    </cofactor>
    <text evidence="11">Binds 1 FMN per subunit.</text>
</comment>
<evidence type="ECO:0000256" key="5">
    <source>
        <dbReference type="ARBA" id="ARBA00017599"/>
    </source>
</evidence>
<comment type="subcellular location">
    <subcellularLocation>
        <location evidence="1">Membrane</location>
    </subcellularLocation>
    <subcellularLocation>
        <location evidence="11">Mitochondrion inner membrane</location>
        <topology evidence="11">Single-pass membrane protein</topology>
    </subcellularLocation>
</comment>
<keyword evidence="8 11" id="KW-0560">Oxidoreductase</keyword>
<dbReference type="NCBIfam" id="NF003645">
    <property type="entry name" value="PRK05286.1-2"/>
    <property type="match status" value="1"/>
</dbReference>
<feature type="signal peptide" evidence="13">
    <location>
        <begin position="1"/>
        <end position="23"/>
    </location>
</feature>
<dbReference type="InterPro" id="IPR005719">
    <property type="entry name" value="Dihydroorotate_DH_2"/>
</dbReference>
<dbReference type="GO" id="GO:0106430">
    <property type="term" value="F:dihydroorotate dehydrogenase (quinone) activity"/>
    <property type="evidence" value="ECO:0007669"/>
    <property type="project" value="UniProtKB-EC"/>
</dbReference>
<feature type="region of interest" description="Disordered" evidence="12">
    <location>
        <begin position="396"/>
        <end position="415"/>
    </location>
</feature>
<proteinExistence type="inferred from homology"/>
<keyword evidence="6 11" id="KW-0285">Flavoprotein</keyword>
<dbReference type="PANTHER" id="PTHR48109:SF4">
    <property type="entry name" value="DIHYDROOROTATE DEHYDROGENASE (QUINONE), MITOCHONDRIAL"/>
    <property type="match status" value="1"/>
</dbReference>
<dbReference type="SUPFAM" id="SSF51395">
    <property type="entry name" value="FMN-linked oxidoreductases"/>
    <property type="match status" value="1"/>
</dbReference>
<dbReference type="InterPro" id="IPR001295">
    <property type="entry name" value="Dihydroorotate_DH_CS"/>
</dbReference>
<comment type="similarity">
    <text evidence="3 11">Belongs to the dihydroorotate dehydrogenase family. Type 2 subfamily.</text>
</comment>
<sequence length="415" mass="44829">MFIAALSFAFGGWVLHTAGDVNGGFVDLFLPLAYFLPEETAHNLVIGLASKNLLPGDYDKDDPVMVQNVAGLRFYNPVGLAAGFDKHCEGPLSFMKMGFGSVEIGSVTPEPQGGNPKPRIFRLKEDRGVINRCGFNSEGADVVERRLEKVVERKPSHPLTKHGVLGVNLGKNKEQTDAAADLTRGVRQLGRFADYLVINVSSPNTPGLRALQARESLISLVSAVQEEIEKLPKRETTGGVGEADFPPHPPLFVKIAPDLSGEELKDVVEVAVERGIAGLIVSNTTIRRPDSLVSPRKTETGGLSGAPLKDLSTRCVADVYRLSGGKLKIIAVGGIFSGDDALEKIEAGASLVQVYTGLIYVGPAVARRIKTRLSWLLYLKEYRSLEEAVGAAHRENKREKAERVKARKKPAFGVA</sequence>
<keyword evidence="13" id="KW-0732">Signal</keyword>
<reference evidence="15" key="1">
    <citation type="submission" date="2014-11" db="EMBL/GenBank/DDBJ databases">
        <authorList>
            <person name="Otto D Thomas"/>
            <person name="Naeem Raeece"/>
        </authorList>
    </citation>
    <scope>NUCLEOTIDE SEQUENCE</scope>
</reference>
<evidence type="ECO:0000256" key="4">
    <source>
        <dbReference type="ARBA" id="ARBA00012791"/>
    </source>
</evidence>
<evidence type="ECO:0000259" key="14">
    <source>
        <dbReference type="Pfam" id="PF01180"/>
    </source>
</evidence>
<evidence type="ECO:0000256" key="10">
    <source>
        <dbReference type="ARBA" id="ARBA00048639"/>
    </source>
</evidence>
<dbReference type="Pfam" id="PF01180">
    <property type="entry name" value="DHO_dh"/>
    <property type="match status" value="1"/>
</dbReference>
<dbReference type="PANTHER" id="PTHR48109">
    <property type="entry name" value="DIHYDROOROTATE DEHYDROGENASE (QUINONE), MITOCHONDRIAL-RELATED"/>
    <property type="match status" value="1"/>
</dbReference>
<evidence type="ECO:0000256" key="8">
    <source>
        <dbReference type="ARBA" id="ARBA00023002"/>
    </source>
</evidence>
<comment type="catalytic activity">
    <reaction evidence="10 11">
        <text>(S)-dihydroorotate + a quinone = orotate + a quinol</text>
        <dbReference type="Rhea" id="RHEA:30187"/>
        <dbReference type="ChEBI" id="CHEBI:24646"/>
        <dbReference type="ChEBI" id="CHEBI:30839"/>
        <dbReference type="ChEBI" id="CHEBI:30864"/>
        <dbReference type="ChEBI" id="CHEBI:132124"/>
        <dbReference type="EC" id="1.3.5.2"/>
    </reaction>
</comment>
<dbReference type="InterPro" id="IPR005720">
    <property type="entry name" value="Dihydroorotate_DH_cat"/>
</dbReference>
<dbReference type="InterPro" id="IPR013785">
    <property type="entry name" value="Aldolase_TIM"/>
</dbReference>